<dbReference type="InterPro" id="IPR029021">
    <property type="entry name" value="Prot-tyrosine_phosphatase-like"/>
</dbReference>
<dbReference type="Gene3D" id="3.90.190.10">
    <property type="entry name" value="Protein tyrosine phosphatase superfamily"/>
    <property type="match status" value="2"/>
</dbReference>
<accession>A0A1R2B6J8</accession>
<dbReference type="InterPro" id="IPR044506">
    <property type="entry name" value="CDC14_C"/>
</dbReference>
<dbReference type="FunFam" id="3.90.190.10:FF:000006">
    <property type="entry name" value="Dual specificity protein phosphatase CDC14B"/>
    <property type="match status" value="1"/>
</dbReference>
<evidence type="ECO:0000256" key="2">
    <source>
        <dbReference type="ARBA" id="ARBA00013064"/>
    </source>
</evidence>
<reference evidence="7 8" key="1">
    <citation type="submission" date="2016-11" db="EMBL/GenBank/DDBJ databases">
        <title>The macronuclear genome of Stentor coeruleus: a giant cell with tiny introns.</title>
        <authorList>
            <person name="Slabodnick M."/>
            <person name="Ruby J.G."/>
            <person name="Reiff S.B."/>
            <person name="Swart E.C."/>
            <person name="Gosai S."/>
            <person name="Prabakaran S."/>
            <person name="Witkowska E."/>
            <person name="Larue G.E."/>
            <person name="Fisher S."/>
            <person name="Freeman R.M."/>
            <person name="Gunawardena J."/>
            <person name="Chu W."/>
            <person name="Stover N.A."/>
            <person name="Gregory B.D."/>
            <person name="Nowacki M."/>
            <person name="Derisi J."/>
            <person name="Roy S.W."/>
            <person name="Marshall W.F."/>
            <person name="Sood P."/>
        </authorList>
    </citation>
    <scope>NUCLEOTIDE SEQUENCE [LARGE SCALE GENOMIC DNA]</scope>
    <source>
        <strain evidence="7">WM001</strain>
    </source>
</reference>
<organism evidence="7 8">
    <name type="scientific">Stentor coeruleus</name>
    <dbReference type="NCBI Taxonomy" id="5963"/>
    <lineage>
        <taxon>Eukaryota</taxon>
        <taxon>Sar</taxon>
        <taxon>Alveolata</taxon>
        <taxon>Ciliophora</taxon>
        <taxon>Postciliodesmatophora</taxon>
        <taxon>Heterotrichea</taxon>
        <taxon>Heterotrichida</taxon>
        <taxon>Stentoridae</taxon>
        <taxon>Stentor</taxon>
    </lineage>
</organism>
<gene>
    <name evidence="7" type="ORF">SteCoe_29360</name>
</gene>
<feature type="domain" description="Tyrosine specific protein phosphatases" evidence="6">
    <location>
        <begin position="252"/>
        <end position="314"/>
    </location>
</feature>
<dbReference type="InterPro" id="IPR016130">
    <property type="entry name" value="Tyr_Pase_AS"/>
</dbReference>
<evidence type="ECO:0000256" key="1">
    <source>
        <dbReference type="ARBA" id="ARBA00007315"/>
    </source>
</evidence>
<protein>
    <recommendedName>
        <fullName evidence="2">protein-tyrosine-phosphatase</fullName>
        <ecNumber evidence="2">3.1.3.48</ecNumber>
    </recommendedName>
</protein>
<dbReference type="GO" id="GO:0004725">
    <property type="term" value="F:protein tyrosine phosphatase activity"/>
    <property type="evidence" value="ECO:0007669"/>
    <property type="project" value="UniProtKB-EC"/>
</dbReference>
<evidence type="ECO:0000259" key="6">
    <source>
        <dbReference type="PROSITE" id="PS50056"/>
    </source>
</evidence>
<dbReference type="PROSITE" id="PS50054">
    <property type="entry name" value="TYR_PHOSPHATASE_DUAL"/>
    <property type="match status" value="1"/>
</dbReference>
<dbReference type="InterPro" id="IPR029260">
    <property type="entry name" value="DSPn"/>
</dbReference>
<dbReference type="OrthoDB" id="442453at2759"/>
<dbReference type="InterPro" id="IPR020422">
    <property type="entry name" value="TYR_PHOSPHATASE_DUAL_dom"/>
</dbReference>
<comment type="similarity">
    <text evidence="1">Belongs to the protein-tyrosine phosphatase family. Non-receptor class CDC14 subfamily.</text>
</comment>
<dbReference type="InterPro" id="IPR050561">
    <property type="entry name" value="PTP"/>
</dbReference>
<evidence type="ECO:0000313" key="8">
    <source>
        <dbReference type="Proteomes" id="UP000187209"/>
    </source>
</evidence>
<dbReference type="InterPro" id="IPR003595">
    <property type="entry name" value="Tyr_Pase_cat"/>
</dbReference>
<keyword evidence="3" id="KW-0378">Hydrolase</keyword>
<evidence type="ECO:0000259" key="5">
    <source>
        <dbReference type="PROSITE" id="PS50054"/>
    </source>
</evidence>
<dbReference type="Pfam" id="PF14671">
    <property type="entry name" value="DSPn"/>
    <property type="match status" value="1"/>
</dbReference>
<feature type="domain" description="Tyrosine-protein phosphatase" evidence="5">
    <location>
        <begin position="172"/>
        <end position="327"/>
    </location>
</feature>
<dbReference type="CDD" id="cd17657">
    <property type="entry name" value="CDC14_N"/>
    <property type="match status" value="1"/>
</dbReference>
<evidence type="ECO:0000256" key="4">
    <source>
        <dbReference type="ARBA" id="ARBA00022912"/>
    </source>
</evidence>
<keyword evidence="4" id="KW-0904">Protein phosphatase</keyword>
<dbReference type="CDD" id="cd14499">
    <property type="entry name" value="CDC14_C"/>
    <property type="match status" value="1"/>
</dbReference>
<dbReference type="PROSITE" id="PS00383">
    <property type="entry name" value="TYR_PHOSPHATASE_1"/>
    <property type="match status" value="1"/>
</dbReference>
<dbReference type="Proteomes" id="UP000187209">
    <property type="component" value="Unassembled WGS sequence"/>
</dbReference>
<dbReference type="SUPFAM" id="SSF52799">
    <property type="entry name" value="(Phosphotyrosine protein) phosphatases II"/>
    <property type="match status" value="2"/>
</dbReference>
<dbReference type="EMBL" id="MPUH01000917">
    <property type="protein sequence ID" value="OMJ72250.1"/>
    <property type="molecule type" value="Genomic_DNA"/>
</dbReference>
<evidence type="ECO:0000313" key="7">
    <source>
        <dbReference type="EMBL" id="OMJ72250.1"/>
    </source>
</evidence>
<dbReference type="PROSITE" id="PS50056">
    <property type="entry name" value="TYR_PHOSPHATASE_2"/>
    <property type="match status" value="1"/>
</dbReference>
<dbReference type="PANTHER" id="PTHR23339">
    <property type="entry name" value="TYROSINE SPECIFIC PROTEIN PHOSPHATASE AND DUAL SPECIFICITY PROTEIN PHOSPHATASE"/>
    <property type="match status" value="1"/>
</dbReference>
<evidence type="ECO:0000256" key="3">
    <source>
        <dbReference type="ARBA" id="ARBA00022801"/>
    </source>
</evidence>
<dbReference type="Pfam" id="PF22785">
    <property type="entry name" value="Tc-R-P"/>
    <property type="match status" value="1"/>
</dbReference>
<dbReference type="InterPro" id="IPR000387">
    <property type="entry name" value="Tyr_Pase_dom"/>
</dbReference>
<dbReference type="AlphaFoldDB" id="A0A1R2B6J8"/>
<proteinExistence type="inferred from homology"/>
<comment type="caution">
    <text evidence="7">The sequence shown here is derived from an EMBL/GenBank/DDBJ whole genome shotgun (WGS) entry which is preliminary data.</text>
</comment>
<dbReference type="SMART" id="SM00404">
    <property type="entry name" value="PTPc_motif"/>
    <property type="match status" value="1"/>
</dbReference>
<dbReference type="EC" id="3.1.3.48" evidence="2"/>
<keyword evidence="8" id="KW-1185">Reference proteome</keyword>
<sequence>MISNNTAEIIPNRLYWISDRMPPSKKPNTFYFCTDYQYLYRSYSNDFGPLDLGKVFRYIIELNSILKDQKHQKSIIYHYTSNQPAKRANSALLIGCYQILVLGKTTDEACQPFEQLEAFIPYVDASFQPNNFHLYIEDCLKGFEKAVKLGWFSLDTFDLKNYESMSLIENGGLNWIIPNKLLAFICPANERTSKYPALTPELYTSLFKTLGITDVIRLNNKTYEAERFGRFGFNHTELYFLDGSIPNENIVSRFIDLVDKSQGGVAVHCKAGLGRTATLIGCYAMKNFGFTGLEFIGWARLCRPGSVLGPQQQFLCDRDDIFNGRVPKSLISDEEKFKGKFGDYGQSKRLIAKAGIMNASQSSRDFPKKGLMIKPASMKSILYRKK</sequence>
<name>A0A1R2B6J8_9CILI</name>